<keyword evidence="3" id="KW-1003">Cell membrane</keyword>
<dbReference type="PANTHER" id="PTHR30627">
    <property type="entry name" value="PEPTIDOGLYCAN D,D-TRANSPEPTIDASE"/>
    <property type="match status" value="1"/>
</dbReference>
<organism evidence="13 14">
    <name type="scientific">Candidatus Roizmanbacteria bacterium RIFCSPHIGHO2_02_FULL_37_24</name>
    <dbReference type="NCBI Taxonomy" id="1802037"/>
    <lineage>
        <taxon>Bacteria</taxon>
        <taxon>Candidatus Roizmaniibacteriota</taxon>
    </lineage>
</organism>
<feature type="domain" description="Penicillin-binding protein transpeptidase" evidence="11">
    <location>
        <begin position="223"/>
        <end position="559"/>
    </location>
</feature>
<protein>
    <recommendedName>
        <fullName evidence="15">Penicillin-binding protein 2</fullName>
    </recommendedName>
</protein>
<dbReference type="SUPFAM" id="SSF56601">
    <property type="entry name" value="beta-lactamase/transpeptidase-like"/>
    <property type="match status" value="1"/>
</dbReference>
<evidence type="ECO:0000256" key="10">
    <source>
        <dbReference type="SAM" id="Phobius"/>
    </source>
</evidence>
<dbReference type="Gene3D" id="3.40.710.10">
    <property type="entry name" value="DD-peptidase/beta-lactamase superfamily"/>
    <property type="match status" value="1"/>
</dbReference>
<comment type="caution">
    <text evidence="13">The sequence shown here is derived from an EMBL/GenBank/DDBJ whole genome shotgun (WGS) entry which is preliminary data.</text>
</comment>
<dbReference type="GO" id="GO:0071555">
    <property type="term" value="P:cell wall organization"/>
    <property type="evidence" value="ECO:0007669"/>
    <property type="project" value="TreeGrafter"/>
</dbReference>
<dbReference type="InterPro" id="IPR050515">
    <property type="entry name" value="Beta-lactam/transpept"/>
</dbReference>
<evidence type="ECO:0000256" key="8">
    <source>
        <dbReference type="ARBA" id="ARBA00023136"/>
    </source>
</evidence>
<gene>
    <name evidence="13" type="ORF">A3C24_00490</name>
</gene>
<evidence type="ECO:0000256" key="4">
    <source>
        <dbReference type="ARBA" id="ARBA00022692"/>
    </source>
</evidence>
<dbReference type="EMBL" id="MFZM01000037">
    <property type="protein sequence ID" value="OGK22653.1"/>
    <property type="molecule type" value="Genomic_DNA"/>
</dbReference>
<comment type="subcellular location">
    <subcellularLocation>
        <location evidence="2">Cell membrane</location>
    </subcellularLocation>
    <subcellularLocation>
        <location evidence="1">Membrane</location>
        <topology evidence="1">Single-pass membrane protein</topology>
    </subcellularLocation>
</comment>
<dbReference type="InterPro" id="IPR036138">
    <property type="entry name" value="PBP_dimer_sf"/>
</dbReference>
<proteinExistence type="predicted"/>
<dbReference type="PANTHER" id="PTHR30627:SF2">
    <property type="entry name" value="PEPTIDOGLYCAN D,D-TRANSPEPTIDASE MRDA"/>
    <property type="match status" value="1"/>
</dbReference>
<feature type="domain" description="Penicillin-binding protein dimerisation" evidence="12">
    <location>
        <begin position="102"/>
        <end position="177"/>
    </location>
</feature>
<evidence type="ECO:0000256" key="9">
    <source>
        <dbReference type="ARBA" id="ARBA00023316"/>
    </source>
</evidence>
<dbReference type="InterPro" id="IPR012338">
    <property type="entry name" value="Beta-lactam/transpept-like"/>
</dbReference>
<evidence type="ECO:0008006" key="15">
    <source>
        <dbReference type="Google" id="ProtNLM"/>
    </source>
</evidence>
<evidence type="ECO:0000313" key="14">
    <source>
        <dbReference type="Proteomes" id="UP000177159"/>
    </source>
</evidence>
<evidence type="ECO:0000256" key="6">
    <source>
        <dbReference type="ARBA" id="ARBA00022984"/>
    </source>
</evidence>
<evidence type="ECO:0000256" key="3">
    <source>
        <dbReference type="ARBA" id="ARBA00022475"/>
    </source>
</evidence>
<dbReference type="Pfam" id="PF03717">
    <property type="entry name" value="PBP_dimer"/>
    <property type="match status" value="1"/>
</dbReference>
<evidence type="ECO:0000256" key="2">
    <source>
        <dbReference type="ARBA" id="ARBA00004236"/>
    </source>
</evidence>
<dbReference type="Pfam" id="PF00905">
    <property type="entry name" value="Transpeptidase"/>
    <property type="match status" value="1"/>
</dbReference>
<keyword evidence="5" id="KW-0133">Cell shape</keyword>
<dbReference type="GO" id="GO:0046677">
    <property type="term" value="P:response to antibiotic"/>
    <property type="evidence" value="ECO:0007669"/>
    <property type="project" value="UniProtKB-KW"/>
</dbReference>
<keyword evidence="6" id="KW-0573">Peptidoglycan synthesis</keyword>
<evidence type="ECO:0000259" key="12">
    <source>
        <dbReference type="Pfam" id="PF03717"/>
    </source>
</evidence>
<evidence type="ECO:0000313" key="13">
    <source>
        <dbReference type="EMBL" id="OGK22653.1"/>
    </source>
</evidence>
<dbReference type="GO" id="GO:0008800">
    <property type="term" value="F:beta-lactamase activity"/>
    <property type="evidence" value="ECO:0007669"/>
    <property type="project" value="UniProtKB-EC"/>
</dbReference>
<keyword evidence="4 10" id="KW-0812">Transmembrane</keyword>
<dbReference type="InterPro" id="IPR005311">
    <property type="entry name" value="PBP_dimer"/>
</dbReference>
<sequence length="566" mass="63401">MKSRLPPFHTISGNISFKKDTVPQEGSRIYMIPLLLILLISILFVRLFQLTIVKGAYYRFAAENNRIREVYSEGNRGTIYDRKGYVLAYSKSDTQEKNGVETFKRMYNDQSALAHVIGYRSIASEKDIKNDLCKEPLRLNDKVGVKGVEALYECHLRAEKGKKLVEVDAVGKYTKTLSMIPPISGKPIKLSIDVELQNKALEIIEQNQITTSVEVDLRDKNIAIIATQPDTGEVLMMLSYPTFDPVAFEEGNKELTQQYFKDKRKPLFNRVLQGTYPPGSIFKPIVAAGALEESVLDPSDIYVDVGFIEAGPIKFNNWYYRQYGRVEGAVDMVRALKRSTDTYFYKAGEKLTAEKIKVWAERFGLGKHTGIEFDEKTGVVPSDFWKREIIGDRWFLGDTYNLSIGQGYLLTTPLQMNLATSVFANGGNLCKPQLLKLTAKHNQELLEDSQPKCTSLNLSKKTLSTIREGMKQACESGGTGWPFFNFGVSDDGATSSADLKRIHVGCKTGTAEAPGADLPHAWFTIFAPFDKPEIALTVMVEESGEGSNIAAPIAKEILKFYFERSE</sequence>
<dbReference type="InterPro" id="IPR001460">
    <property type="entry name" value="PCN-bd_Tpept"/>
</dbReference>
<evidence type="ECO:0000256" key="5">
    <source>
        <dbReference type="ARBA" id="ARBA00022960"/>
    </source>
</evidence>
<dbReference type="SUPFAM" id="SSF56519">
    <property type="entry name" value="Penicillin binding protein dimerisation domain"/>
    <property type="match status" value="1"/>
</dbReference>
<dbReference type="Gene3D" id="3.90.1310.10">
    <property type="entry name" value="Penicillin-binding protein 2a (Domain 2)"/>
    <property type="match status" value="1"/>
</dbReference>
<keyword evidence="7 10" id="KW-1133">Transmembrane helix</keyword>
<keyword evidence="8 10" id="KW-0472">Membrane</keyword>
<reference evidence="13 14" key="1">
    <citation type="journal article" date="2016" name="Nat. Commun.">
        <title>Thousands of microbial genomes shed light on interconnected biogeochemical processes in an aquifer system.</title>
        <authorList>
            <person name="Anantharaman K."/>
            <person name="Brown C.T."/>
            <person name="Hug L.A."/>
            <person name="Sharon I."/>
            <person name="Castelle C.J."/>
            <person name="Probst A.J."/>
            <person name="Thomas B.C."/>
            <person name="Singh A."/>
            <person name="Wilkins M.J."/>
            <person name="Karaoz U."/>
            <person name="Brodie E.L."/>
            <person name="Williams K.H."/>
            <person name="Hubbard S.S."/>
            <person name="Banfield J.F."/>
        </authorList>
    </citation>
    <scope>NUCLEOTIDE SEQUENCE [LARGE SCALE GENOMIC DNA]</scope>
</reference>
<evidence type="ECO:0000259" key="11">
    <source>
        <dbReference type="Pfam" id="PF00905"/>
    </source>
</evidence>
<evidence type="ECO:0000256" key="1">
    <source>
        <dbReference type="ARBA" id="ARBA00004167"/>
    </source>
</evidence>
<dbReference type="GO" id="GO:0008658">
    <property type="term" value="F:penicillin binding"/>
    <property type="evidence" value="ECO:0007669"/>
    <property type="project" value="InterPro"/>
</dbReference>
<dbReference type="AlphaFoldDB" id="A0A1F7GUU7"/>
<accession>A0A1F7GUU7</accession>
<dbReference type="GO" id="GO:0005886">
    <property type="term" value="C:plasma membrane"/>
    <property type="evidence" value="ECO:0007669"/>
    <property type="project" value="TreeGrafter"/>
</dbReference>
<name>A0A1F7GUU7_9BACT</name>
<feature type="transmembrane region" description="Helical" evidence="10">
    <location>
        <begin position="29"/>
        <end position="48"/>
    </location>
</feature>
<evidence type="ECO:0000256" key="7">
    <source>
        <dbReference type="ARBA" id="ARBA00022989"/>
    </source>
</evidence>
<keyword evidence="9" id="KW-0961">Cell wall biogenesis/degradation</keyword>
<dbReference type="Proteomes" id="UP000177159">
    <property type="component" value="Unassembled WGS sequence"/>
</dbReference>